<evidence type="ECO:0000313" key="3">
    <source>
        <dbReference type="Proteomes" id="UP000694386"/>
    </source>
</evidence>
<reference evidence="2" key="2">
    <citation type="submission" date="2025-09" db="UniProtKB">
        <authorList>
            <consortium name="Ensembl"/>
        </authorList>
    </citation>
    <scope>IDENTIFICATION</scope>
</reference>
<protein>
    <submittedName>
        <fullName evidence="2">Uncharacterized protein</fullName>
    </submittedName>
</protein>
<accession>A0A8C2N289</accession>
<organism evidence="2 3">
    <name type="scientific">Cricetulus griseus</name>
    <name type="common">Chinese hamster</name>
    <name type="synonym">Cricetulus barabensis griseus</name>
    <dbReference type="NCBI Taxonomy" id="10029"/>
    <lineage>
        <taxon>Eukaryota</taxon>
        <taxon>Metazoa</taxon>
        <taxon>Chordata</taxon>
        <taxon>Craniata</taxon>
        <taxon>Vertebrata</taxon>
        <taxon>Euteleostomi</taxon>
        <taxon>Mammalia</taxon>
        <taxon>Eutheria</taxon>
        <taxon>Euarchontoglires</taxon>
        <taxon>Glires</taxon>
        <taxon>Rodentia</taxon>
        <taxon>Myomorpha</taxon>
        <taxon>Muroidea</taxon>
        <taxon>Cricetidae</taxon>
        <taxon>Cricetinae</taxon>
        <taxon>Cricetulus</taxon>
    </lineage>
</organism>
<name>A0A8C2N289_CRIGR</name>
<dbReference type="Ensembl" id="ENSCGRT00001031426.1">
    <property type="protein sequence ID" value="ENSCGRP00001027179.1"/>
    <property type="gene ID" value="ENSCGRG00001024265.1"/>
</dbReference>
<feature type="compositionally biased region" description="Polar residues" evidence="1">
    <location>
        <begin position="112"/>
        <end position="122"/>
    </location>
</feature>
<reference evidence="2" key="1">
    <citation type="submission" date="2025-08" db="UniProtKB">
        <authorList>
            <consortium name="Ensembl"/>
        </authorList>
    </citation>
    <scope>IDENTIFICATION</scope>
</reference>
<evidence type="ECO:0000313" key="2">
    <source>
        <dbReference type="Ensembl" id="ENSCGRP00001027179.1"/>
    </source>
</evidence>
<feature type="compositionally biased region" description="Acidic residues" evidence="1">
    <location>
        <begin position="99"/>
        <end position="110"/>
    </location>
</feature>
<proteinExistence type="predicted"/>
<sequence>VVINGSKNIHVATSSQFLCQSKLVKRRVKESVQKLLRRHEIVCPQGELPSNTSEEQIPIKPSSEDSNEEKWAQLVATQYSFLNQYLRERLEERVKEGTENSESDASDEEPLPSTSGGRTLSM</sequence>
<dbReference type="Proteomes" id="UP000694386">
    <property type="component" value="Unplaced"/>
</dbReference>
<feature type="region of interest" description="Disordered" evidence="1">
    <location>
        <begin position="92"/>
        <end position="122"/>
    </location>
</feature>
<dbReference type="AlphaFoldDB" id="A0A8C2N289"/>
<feature type="region of interest" description="Disordered" evidence="1">
    <location>
        <begin position="46"/>
        <end position="68"/>
    </location>
</feature>
<evidence type="ECO:0000256" key="1">
    <source>
        <dbReference type="SAM" id="MobiDB-lite"/>
    </source>
</evidence>